<name>A0A3B0TZT5_9ZZZZ</name>
<keyword evidence="1" id="KW-1133">Transmembrane helix</keyword>
<protein>
    <submittedName>
        <fullName evidence="2">Uncharacterized protein</fullName>
    </submittedName>
</protein>
<proteinExistence type="predicted"/>
<keyword evidence="1" id="KW-0472">Membrane</keyword>
<dbReference type="EMBL" id="UOEQ01000365">
    <property type="protein sequence ID" value="VAW21623.1"/>
    <property type="molecule type" value="Genomic_DNA"/>
</dbReference>
<sequence>MFTSFGSQACGDLFIMAFEFFLALFIMGVGVSFAGSATHLYQGISQQAAYLRFDGESFVARLGHLFMSFICGP</sequence>
<evidence type="ECO:0000256" key="1">
    <source>
        <dbReference type="SAM" id="Phobius"/>
    </source>
</evidence>
<feature type="transmembrane region" description="Helical" evidence="1">
    <location>
        <begin position="20"/>
        <end position="41"/>
    </location>
</feature>
<organism evidence="2">
    <name type="scientific">hydrothermal vent metagenome</name>
    <dbReference type="NCBI Taxonomy" id="652676"/>
    <lineage>
        <taxon>unclassified sequences</taxon>
        <taxon>metagenomes</taxon>
        <taxon>ecological metagenomes</taxon>
    </lineage>
</organism>
<gene>
    <name evidence="2" type="ORF">MNBD_ALPHA11-742</name>
</gene>
<reference evidence="2" key="1">
    <citation type="submission" date="2018-06" db="EMBL/GenBank/DDBJ databases">
        <authorList>
            <person name="Zhirakovskaya E."/>
        </authorList>
    </citation>
    <scope>NUCLEOTIDE SEQUENCE</scope>
</reference>
<dbReference type="InterPro" id="IPR053803">
    <property type="entry name" value="DUF6949"/>
</dbReference>
<dbReference type="Pfam" id="PF22258">
    <property type="entry name" value="DUF6949"/>
    <property type="match status" value="1"/>
</dbReference>
<dbReference type="AlphaFoldDB" id="A0A3B0TZT5"/>
<accession>A0A3B0TZT5</accession>
<feature type="non-terminal residue" evidence="2">
    <location>
        <position position="73"/>
    </location>
</feature>
<evidence type="ECO:0000313" key="2">
    <source>
        <dbReference type="EMBL" id="VAW21623.1"/>
    </source>
</evidence>
<keyword evidence="1" id="KW-0812">Transmembrane</keyword>